<evidence type="ECO:0000313" key="1">
    <source>
        <dbReference type="EMBL" id="KAK2114939.1"/>
    </source>
</evidence>
<reference evidence="1 2" key="1">
    <citation type="submission" date="2023-05" db="EMBL/GenBank/DDBJ databases">
        <title>B98-5 Cell Line De Novo Hybrid Assembly: An Optical Mapping Approach.</title>
        <authorList>
            <person name="Kananen K."/>
            <person name="Auerbach J.A."/>
            <person name="Kautto E."/>
            <person name="Blachly J.S."/>
        </authorList>
    </citation>
    <scope>NUCLEOTIDE SEQUENCE [LARGE SCALE GENOMIC DNA]</scope>
    <source>
        <strain evidence="1">B95-8</strain>
        <tissue evidence="1">Cell line</tissue>
    </source>
</reference>
<keyword evidence="2" id="KW-1185">Reference proteome</keyword>
<dbReference type="PANTHER" id="PTHR31997">
    <property type="entry name" value="AGAP003710-PA"/>
    <property type="match status" value="1"/>
</dbReference>
<name>A0ABQ9W1L8_SAGOE</name>
<dbReference type="InterPro" id="IPR039630">
    <property type="entry name" value="FAM149"/>
</dbReference>
<dbReference type="Proteomes" id="UP001266305">
    <property type="component" value="Unassembled WGS sequence"/>
</dbReference>
<organism evidence="1 2">
    <name type="scientific">Saguinus oedipus</name>
    <name type="common">Cotton-top tamarin</name>
    <name type="synonym">Oedipomidas oedipus</name>
    <dbReference type="NCBI Taxonomy" id="9490"/>
    <lineage>
        <taxon>Eukaryota</taxon>
        <taxon>Metazoa</taxon>
        <taxon>Chordata</taxon>
        <taxon>Craniata</taxon>
        <taxon>Vertebrata</taxon>
        <taxon>Euteleostomi</taxon>
        <taxon>Mammalia</taxon>
        <taxon>Eutheria</taxon>
        <taxon>Euarchontoglires</taxon>
        <taxon>Primates</taxon>
        <taxon>Haplorrhini</taxon>
        <taxon>Platyrrhini</taxon>
        <taxon>Cebidae</taxon>
        <taxon>Callitrichinae</taxon>
        <taxon>Saguinus</taxon>
    </lineage>
</organism>
<accession>A0ABQ9W1L8</accession>
<dbReference type="PANTHER" id="PTHR31997:SF2">
    <property type="entry name" value="PROTEIN FAM149A"/>
    <property type="match status" value="1"/>
</dbReference>
<dbReference type="EMBL" id="JASSZA010000003">
    <property type="protein sequence ID" value="KAK2114939.1"/>
    <property type="molecule type" value="Genomic_DNA"/>
</dbReference>
<evidence type="ECO:0000313" key="2">
    <source>
        <dbReference type="Proteomes" id="UP001266305"/>
    </source>
</evidence>
<proteinExistence type="predicted"/>
<sequence length="56" mass="6581">KPAQLGRKWRKLGLPPVSPHDCVRDAVTAEVFDRVWTDVAELWQELIRKHWETTLT</sequence>
<feature type="non-terminal residue" evidence="1">
    <location>
        <position position="1"/>
    </location>
</feature>
<protein>
    <submittedName>
        <fullName evidence="1">Uncharacterized protein</fullName>
    </submittedName>
</protein>
<comment type="caution">
    <text evidence="1">The sequence shown here is derived from an EMBL/GenBank/DDBJ whole genome shotgun (WGS) entry which is preliminary data.</text>
</comment>
<feature type="non-terminal residue" evidence="1">
    <location>
        <position position="56"/>
    </location>
</feature>
<gene>
    <name evidence="1" type="ORF">P7K49_005564</name>
</gene>